<proteinExistence type="predicted"/>
<dbReference type="EMBL" id="JAAAMU010000004">
    <property type="protein sequence ID" value="NBC68955.1"/>
    <property type="molecule type" value="Genomic_DNA"/>
</dbReference>
<evidence type="ECO:0000256" key="9">
    <source>
        <dbReference type="SAM" id="Phobius"/>
    </source>
</evidence>
<dbReference type="Gene3D" id="3.40.50.300">
    <property type="entry name" value="P-loop containing nucleotide triphosphate hydrolases"/>
    <property type="match status" value="1"/>
</dbReference>
<dbReference type="AlphaFoldDB" id="A0A7X5C069"/>
<sequence>MNLAGVCLIEALVPLVLPMLIKFVLDAITNHDMKAVWKVSFLFAGVTAILCLLLPVFSYMFGKAVKKVMADLRLRLFEHVGKLPMGYFENTHSGESMSRMTNDLGVVEQAFNGSIRSLIAMIMTGGYAAVFMFLLDWRFALAMILLGFFITYVNTRFARPIRRISTDIQALTGKQLEMLTESIAGTQVIRMFQMSNRLLRRYMSSNDQMTALSVKRSAKNASLSSANYGLMWINNGGVFIAGSIMMINGYMTLGTMLSLILLLAEVTNLFRMLGSLWVDMQASLAGAARVFELLDSEEEPSRYACPADPVDYDPSNGIMELCNGTFGYAEEERSLDAIQFNVHQGQVVALVGPSGGGKSTLLKLLLGFYPLRQGEIRLQGKGMAEYTLSEFRDRIAYVPQESYLFDGTIAENIRYGRMDATIEEVEAAARAAHAHPFIMEQPDGYETRVGDRGARLSGGQKQRIAIARAILKDAPVLLLDEATASLDAESELAVHQGLQRLMAGRTTIAVAHRLSTIRHADVICVIDQGKIAEQGTHDQLLALGGVYKSLHDIQARNQGAGLGEGA</sequence>
<keyword evidence="2" id="KW-0813">Transport</keyword>
<keyword evidence="8 9" id="KW-0472">Membrane</keyword>
<dbReference type="Gene3D" id="1.20.1560.10">
    <property type="entry name" value="ABC transporter type 1, transmembrane domain"/>
    <property type="match status" value="1"/>
</dbReference>
<feature type="transmembrane region" description="Helical" evidence="9">
    <location>
        <begin position="118"/>
        <end position="135"/>
    </location>
</feature>
<evidence type="ECO:0000256" key="1">
    <source>
        <dbReference type="ARBA" id="ARBA00004651"/>
    </source>
</evidence>
<dbReference type="GO" id="GO:0016887">
    <property type="term" value="F:ATP hydrolysis activity"/>
    <property type="evidence" value="ECO:0007669"/>
    <property type="project" value="InterPro"/>
</dbReference>
<dbReference type="InterPro" id="IPR003593">
    <property type="entry name" value="AAA+_ATPase"/>
</dbReference>
<dbReference type="InterPro" id="IPR011527">
    <property type="entry name" value="ABC1_TM_dom"/>
</dbReference>
<dbReference type="Pfam" id="PF00664">
    <property type="entry name" value="ABC_membrane"/>
    <property type="match status" value="1"/>
</dbReference>
<dbReference type="SMART" id="SM00382">
    <property type="entry name" value="AAA"/>
    <property type="match status" value="1"/>
</dbReference>
<evidence type="ECO:0000256" key="4">
    <source>
        <dbReference type="ARBA" id="ARBA00022692"/>
    </source>
</evidence>
<keyword evidence="5" id="KW-0547">Nucleotide-binding</keyword>
<dbReference type="FunFam" id="3.40.50.300:FF:000221">
    <property type="entry name" value="Multidrug ABC transporter ATP-binding protein"/>
    <property type="match status" value="1"/>
</dbReference>
<evidence type="ECO:0000256" key="5">
    <source>
        <dbReference type="ARBA" id="ARBA00022741"/>
    </source>
</evidence>
<keyword evidence="4 9" id="KW-0812">Transmembrane</keyword>
<name>A0A7X5C069_9BACL</name>
<dbReference type="InterPro" id="IPR017871">
    <property type="entry name" value="ABC_transporter-like_CS"/>
</dbReference>
<feature type="transmembrane region" description="Helical" evidence="9">
    <location>
        <begin position="42"/>
        <end position="62"/>
    </location>
</feature>
<dbReference type="GO" id="GO:0005886">
    <property type="term" value="C:plasma membrane"/>
    <property type="evidence" value="ECO:0007669"/>
    <property type="project" value="UniProtKB-SubCell"/>
</dbReference>
<evidence type="ECO:0000313" key="12">
    <source>
        <dbReference type="EMBL" id="NBC68955.1"/>
    </source>
</evidence>
<dbReference type="SUPFAM" id="SSF90123">
    <property type="entry name" value="ABC transporter transmembrane region"/>
    <property type="match status" value="1"/>
</dbReference>
<keyword evidence="3" id="KW-1003">Cell membrane</keyword>
<dbReference type="SUPFAM" id="SSF52540">
    <property type="entry name" value="P-loop containing nucleoside triphosphate hydrolases"/>
    <property type="match status" value="1"/>
</dbReference>
<dbReference type="PROSITE" id="PS00211">
    <property type="entry name" value="ABC_TRANSPORTER_1"/>
    <property type="match status" value="1"/>
</dbReference>
<evidence type="ECO:0000256" key="2">
    <source>
        <dbReference type="ARBA" id="ARBA00022448"/>
    </source>
</evidence>
<gene>
    <name evidence="12" type="ORF">GT003_08140</name>
</gene>
<keyword evidence="7 9" id="KW-1133">Transmembrane helix</keyword>
<evidence type="ECO:0000256" key="7">
    <source>
        <dbReference type="ARBA" id="ARBA00022989"/>
    </source>
</evidence>
<protein>
    <submittedName>
        <fullName evidence="12">ATP-binding cassette domain-containing protein</fullName>
    </submittedName>
</protein>
<dbReference type="PANTHER" id="PTHR43394:SF1">
    <property type="entry name" value="ATP-BINDING CASSETTE SUB-FAMILY B MEMBER 10, MITOCHONDRIAL"/>
    <property type="match status" value="1"/>
</dbReference>
<evidence type="ECO:0000256" key="6">
    <source>
        <dbReference type="ARBA" id="ARBA00022840"/>
    </source>
</evidence>
<dbReference type="GO" id="GO:0005524">
    <property type="term" value="F:ATP binding"/>
    <property type="evidence" value="ECO:0007669"/>
    <property type="project" value="UniProtKB-KW"/>
</dbReference>
<organism evidence="12 13">
    <name type="scientific">Paenibacillus sacheonensis</name>
    <dbReference type="NCBI Taxonomy" id="742054"/>
    <lineage>
        <taxon>Bacteria</taxon>
        <taxon>Bacillati</taxon>
        <taxon>Bacillota</taxon>
        <taxon>Bacilli</taxon>
        <taxon>Bacillales</taxon>
        <taxon>Paenibacillaceae</taxon>
        <taxon>Paenibacillus</taxon>
    </lineage>
</organism>
<dbReference type="InterPro" id="IPR003439">
    <property type="entry name" value="ABC_transporter-like_ATP-bd"/>
</dbReference>
<dbReference type="InterPro" id="IPR039421">
    <property type="entry name" value="Type_1_exporter"/>
</dbReference>
<evidence type="ECO:0000313" key="13">
    <source>
        <dbReference type="Proteomes" id="UP000558113"/>
    </source>
</evidence>
<dbReference type="Proteomes" id="UP000558113">
    <property type="component" value="Unassembled WGS sequence"/>
</dbReference>
<dbReference type="Pfam" id="PF00005">
    <property type="entry name" value="ABC_tran"/>
    <property type="match status" value="1"/>
</dbReference>
<dbReference type="InterPro" id="IPR036640">
    <property type="entry name" value="ABC1_TM_sf"/>
</dbReference>
<dbReference type="OrthoDB" id="9770415at2"/>
<evidence type="ECO:0000259" key="11">
    <source>
        <dbReference type="PROSITE" id="PS50929"/>
    </source>
</evidence>
<comment type="caution">
    <text evidence="12">The sequence shown here is derived from an EMBL/GenBank/DDBJ whole genome shotgun (WGS) entry which is preliminary data.</text>
</comment>
<evidence type="ECO:0000256" key="8">
    <source>
        <dbReference type="ARBA" id="ARBA00023136"/>
    </source>
</evidence>
<dbReference type="PROSITE" id="PS50929">
    <property type="entry name" value="ABC_TM1F"/>
    <property type="match status" value="1"/>
</dbReference>
<comment type="subcellular location">
    <subcellularLocation>
        <location evidence="1">Cell membrane</location>
        <topology evidence="1">Multi-pass membrane protein</topology>
    </subcellularLocation>
</comment>
<dbReference type="PROSITE" id="PS50893">
    <property type="entry name" value="ABC_TRANSPORTER_2"/>
    <property type="match status" value="1"/>
</dbReference>
<keyword evidence="13" id="KW-1185">Reference proteome</keyword>
<dbReference type="RefSeq" id="WP_161696332.1">
    <property type="nucleotide sequence ID" value="NZ_JAAAMU010000004.1"/>
</dbReference>
<evidence type="ECO:0000259" key="10">
    <source>
        <dbReference type="PROSITE" id="PS50893"/>
    </source>
</evidence>
<dbReference type="CDD" id="cd07346">
    <property type="entry name" value="ABC_6TM_exporters"/>
    <property type="match status" value="1"/>
</dbReference>
<dbReference type="PANTHER" id="PTHR43394">
    <property type="entry name" value="ATP-DEPENDENT PERMEASE MDL1, MITOCHONDRIAL"/>
    <property type="match status" value="1"/>
</dbReference>
<feature type="domain" description="ABC transporter" evidence="10">
    <location>
        <begin position="319"/>
        <end position="553"/>
    </location>
</feature>
<feature type="transmembrane region" description="Helical" evidence="9">
    <location>
        <begin position="141"/>
        <end position="158"/>
    </location>
</feature>
<accession>A0A7X5C069</accession>
<dbReference type="GO" id="GO:0015421">
    <property type="term" value="F:ABC-type oligopeptide transporter activity"/>
    <property type="evidence" value="ECO:0007669"/>
    <property type="project" value="TreeGrafter"/>
</dbReference>
<reference evidence="12 13" key="1">
    <citation type="submission" date="2020-01" db="EMBL/GenBank/DDBJ databases">
        <title>Paenibacillus soybeanensis sp. nov. isolated from the nodules of soybean (Glycine max(L.) Merr).</title>
        <authorList>
            <person name="Wang H."/>
        </authorList>
    </citation>
    <scope>NUCLEOTIDE SEQUENCE [LARGE SCALE GENOMIC DNA]</scope>
    <source>
        <strain evidence="12 13">DSM 23054</strain>
    </source>
</reference>
<keyword evidence="6 12" id="KW-0067">ATP-binding</keyword>
<dbReference type="InterPro" id="IPR027417">
    <property type="entry name" value="P-loop_NTPase"/>
</dbReference>
<evidence type="ECO:0000256" key="3">
    <source>
        <dbReference type="ARBA" id="ARBA00022475"/>
    </source>
</evidence>
<feature type="domain" description="ABC transmembrane type-1" evidence="11">
    <location>
        <begin position="8"/>
        <end position="282"/>
    </location>
</feature>